<evidence type="ECO:0000256" key="1">
    <source>
        <dbReference type="ARBA" id="ARBA00006096"/>
    </source>
</evidence>
<dbReference type="RefSeq" id="WP_377343653.1">
    <property type="nucleotide sequence ID" value="NZ_JBHLUE010000032.1"/>
</dbReference>
<evidence type="ECO:0000256" key="3">
    <source>
        <dbReference type="SAM" id="MobiDB-lite"/>
    </source>
</evidence>
<protein>
    <submittedName>
        <fullName evidence="5">D-alanyl-D-alanine carboxypeptidase/D-alanyl-D-alanine-endopeptidase</fullName>
        <ecNumber evidence="5">3.4.16.4</ecNumber>
    </submittedName>
</protein>
<feature type="transmembrane region" description="Helical" evidence="4">
    <location>
        <begin position="62"/>
        <end position="82"/>
    </location>
</feature>
<sequence length="526" mass="51055">MDASAGRSAVPRHPVGRAGASPAGPSGGGPPATGGGPATASRPPGGPGPAAGRPRRRVRRTAALAVLLAAILVVGGVAVVRWRAADRAGTAAGEAAEPTPPPVLAALGAGAPEPTPDGVRSAIDGLVTGAALGGRLNVAVLDPVTGQTLYDHGGDLATVPASTTKIITAVTVLASRGPAYRIPTRVVAGATPGEVVLVGGGDPTLAINGTGYYPGAGRLDRLADQVRKALGGATPSKVVLDGSLYSGPVLGPGWDGDVATAGYGAAATALMTDGARVDPKAPPGMTPRVSAPDLAAGRSFAGLFGLPAEAVSQGQAPAAPGGSAAASPGAGSPAPGAELGRVESPPMVRLVDFMLSESDNVVAEALARQVALARNQPASFAGAATAVRAALTDLGLPADQSSLADGSGLSRNNRLSPDLLAQTLALAGSGKRPELTSLVTGLPVAGWSGTLGERFTARSGTAAGAGVVRAKTGTLTGVNAIAGVLTTVDGRLLSFAALADGVTAGSPAAEARLDRIAVTLAGCGCR</sequence>
<dbReference type="Gene3D" id="3.40.710.10">
    <property type="entry name" value="DD-peptidase/beta-lactamase superfamily"/>
    <property type="match status" value="2"/>
</dbReference>
<dbReference type="Proteomes" id="UP001589894">
    <property type="component" value="Unassembled WGS sequence"/>
</dbReference>
<organism evidence="5 6">
    <name type="scientific">Plantactinospora siamensis</name>
    <dbReference type="NCBI Taxonomy" id="555372"/>
    <lineage>
        <taxon>Bacteria</taxon>
        <taxon>Bacillati</taxon>
        <taxon>Actinomycetota</taxon>
        <taxon>Actinomycetes</taxon>
        <taxon>Micromonosporales</taxon>
        <taxon>Micromonosporaceae</taxon>
        <taxon>Plantactinospora</taxon>
    </lineage>
</organism>
<dbReference type="EC" id="3.4.16.4" evidence="5"/>
<feature type="compositionally biased region" description="Low complexity" evidence="3">
    <location>
        <begin position="316"/>
        <end position="337"/>
    </location>
</feature>
<dbReference type="GO" id="GO:0009002">
    <property type="term" value="F:serine-type D-Ala-D-Ala carboxypeptidase activity"/>
    <property type="evidence" value="ECO:0007669"/>
    <property type="project" value="UniProtKB-EC"/>
</dbReference>
<evidence type="ECO:0000256" key="2">
    <source>
        <dbReference type="ARBA" id="ARBA00022801"/>
    </source>
</evidence>
<feature type="region of interest" description="Disordered" evidence="3">
    <location>
        <begin position="1"/>
        <end position="56"/>
    </location>
</feature>
<comment type="caution">
    <text evidence="5">The sequence shown here is derived from an EMBL/GenBank/DDBJ whole genome shotgun (WGS) entry which is preliminary data.</text>
</comment>
<dbReference type="SUPFAM" id="SSF56601">
    <property type="entry name" value="beta-lactamase/transpeptidase-like"/>
    <property type="match status" value="1"/>
</dbReference>
<keyword evidence="5" id="KW-0121">Carboxypeptidase</keyword>
<proteinExistence type="inferred from homology"/>
<dbReference type="PANTHER" id="PTHR30023:SF0">
    <property type="entry name" value="PENICILLIN-SENSITIVE CARBOXYPEPTIDASE A"/>
    <property type="match status" value="1"/>
</dbReference>
<keyword evidence="4" id="KW-0472">Membrane</keyword>
<keyword evidence="2 5" id="KW-0378">Hydrolase</keyword>
<gene>
    <name evidence="5" type="primary">dacB</name>
    <name evidence="5" type="ORF">ACFFHU_28715</name>
</gene>
<keyword evidence="4" id="KW-0812">Transmembrane</keyword>
<dbReference type="PRINTS" id="PR00922">
    <property type="entry name" value="DADACBPTASE3"/>
</dbReference>
<feature type="compositionally biased region" description="Gly residues" evidence="3">
    <location>
        <begin position="25"/>
        <end position="37"/>
    </location>
</feature>
<evidence type="ECO:0000256" key="4">
    <source>
        <dbReference type="SAM" id="Phobius"/>
    </source>
</evidence>
<keyword evidence="4" id="KW-1133">Transmembrane helix</keyword>
<evidence type="ECO:0000313" key="5">
    <source>
        <dbReference type="EMBL" id="MFC0568115.1"/>
    </source>
</evidence>
<dbReference type="Pfam" id="PF02113">
    <property type="entry name" value="Peptidase_S13"/>
    <property type="match status" value="2"/>
</dbReference>
<evidence type="ECO:0000313" key="6">
    <source>
        <dbReference type="Proteomes" id="UP001589894"/>
    </source>
</evidence>
<dbReference type="Gene3D" id="3.50.80.20">
    <property type="entry name" value="D-Ala-D-Ala carboxypeptidase C, peptidase S13"/>
    <property type="match status" value="1"/>
</dbReference>
<keyword evidence="5" id="KW-0645">Protease</keyword>
<keyword evidence="6" id="KW-1185">Reference proteome</keyword>
<dbReference type="PANTHER" id="PTHR30023">
    <property type="entry name" value="D-ALANYL-D-ALANINE CARBOXYPEPTIDASE"/>
    <property type="match status" value="1"/>
</dbReference>
<comment type="similarity">
    <text evidence="1">Belongs to the peptidase S13 family.</text>
</comment>
<dbReference type="InterPro" id="IPR012338">
    <property type="entry name" value="Beta-lactam/transpept-like"/>
</dbReference>
<reference evidence="5 6" key="1">
    <citation type="submission" date="2024-09" db="EMBL/GenBank/DDBJ databases">
        <authorList>
            <person name="Sun Q."/>
            <person name="Mori K."/>
        </authorList>
    </citation>
    <scope>NUCLEOTIDE SEQUENCE [LARGE SCALE GENOMIC DNA]</scope>
    <source>
        <strain evidence="5 6">TBRC 2205</strain>
    </source>
</reference>
<name>A0ABV6P525_9ACTN</name>
<dbReference type="InterPro" id="IPR000667">
    <property type="entry name" value="Peptidase_S13"/>
</dbReference>
<feature type="region of interest" description="Disordered" evidence="3">
    <location>
        <begin position="313"/>
        <end position="341"/>
    </location>
</feature>
<accession>A0ABV6P525</accession>
<dbReference type="NCBIfam" id="TIGR00666">
    <property type="entry name" value="PBP4"/>
    <property type="match status" value="1"/>
</dbReference>
<dbReference type="EMBL" id="JBHLUE010000032">
    <property type="protein sequence ID" value="MFC0568115.1"/>
    <property type="molecule type" value="Genomic_DNA"/>
</dbReference>